<comment type="caution">
    <text evidence="10">The sequence shown here is derived from an EMBL/GenBank/DDBJ whole genome shotgun (WGS) entry which is preliminary data.</text>
</comment>
<dbReference type="Pfam" id="PF00654">
    <property type="entry name" value="Voltage_CLC"/>
    <property type="match status" value="1"/>
</dbReference>
<organism evidence="10 11">
    <name type="scientific">Candidatus Merdibacter merdavium</name>
    <dbReference type="NCBI Taxonomy" id="2838692"/>
    <lineage>
        <taxon>Bacteria</taxon>
        <taxon>Bacillati</taxon>
        <taxon>Bacillota</taxon>
        <taxon>Erysipelotrichia</taxon>
        <taxon>Erysipelotrichales</taxon>
        <taxon>Erysipelotrichaceae</taxon>
        <taxon>Merdibacter</taxon>
    </lineage>
</organism>
<dbReference type="CDD" id="cd01031">
    <property type="entry name" value="EriC"/>
    <property type="match status" value="1"/>
</dbReference>
<name>A0A9D2NPY5_9FIRM</name>
<dbReference type="SUPFAM" id="SSF116726">
    <property type="entry name" value="TrkA C-terminal domain-like"/>
    <property type="match status" value="1"/>
</dbReference>
<evidence type="ECO:0000256" key="7">
    <source>
        <dbReference type="ARBA" id="ARBA00023214"/>
    </source>
</evidence>
<keyword evidence="5" id="KW-0406">Ion transport</keyword>
<feature type="transmembrane region" description="Helical" evidence="8">
    <location>
        <begin position="16"/>
        <end position="37"/>
    </location>
</feature>
<feature type="transmembrane region" description="Helical" evidence="8">
    <location>
        <begin position="270"/>
        <end position="288"/>
    </location>
</feature>
<dbReference type="Gene3D" id="1.10.3080.10">
    <property type="entry name" value="Clc chloride channel"/>
    <property type="match status" value="1"/>
</dbReference>
<dbReference type="AlphaFoldDB" id="A0A9D2NPY5"/>
<dbReference type="GO" id="GO:0005247">
    <property type="term" value="F:voltage-gated chloride channel activity"/>
    <property type="evidence" value="ECO:0007669"/>
    <property type="project" value="TreeGrafter"/>
</dbReference>
<dbReference type="PANTHER" id="PTHR45711">
    <property type="entry name" value="CHLORIDE CHANNEL PROTEIN"/>
    <property type="match status" value="1"/>
</dbReference>
<keyword evidence="4 8" id="KW-1133">Transmembrane helix</keyword>
<evidence type="ECO:0000256" key="4">
    <source>
        <dbReference type="ARBA" id="ARBA00022989"/>
    </source>
</evidence>
<dbReference type="InterPro" id="IPR036721">
    <property type="entry name" value="RCK_C_sf"/>
</dbReference>
<feature type="domain" description="RCK C-terminal" evidence="9">
    <location>
        <begin position="431"/>
        <end position="514"/>
    </location>
</feature>
<dbReference type="GO" id="GO:0008324">
    <property type="term" value="F:monoatomic cation transmembrane transporter activity"/>
    <property type="evidence" value="ECO:0007669"/>
    <property type="project" value="InterPro"/>
</dbReference>
<keyword evidence="3 8" id="KW-0812">Transmembrane</keyword>
<proteinExistence type="predicted"/>
<evidence type="ECO:0000256" key="6">
    <source>
        <dbReference type="ARBA" id="ARBA00023136"/>
    </source>
</evidence>
<sequence>MEETKTILQTSHRLRYALIIEGFLVGGCAGIISIIYRQLLSYAEQWVQWLSAMMRQSLTWVVLGFALLLLIGFGISLLLRHEQLISGSGIPQIEAEVGGQLEENWLRVLWSKMAAGVLAALGGLSLGREGPSIQLGGMCGKGFGQLFHRVKIEQRYLITCGAAAGLSAAFNAPLAGIMFALEELHRSFSMSVIVSVMIASVTGDFLSQYVFGLAPAFHFDVAQTLPLHLYLIVVLLGILCGVMAACYNFITLKAQDWYARIPFLKPSQHVFIPLLVSGILMLILPQVLGSGHSMSEELAFGERIPHVLLFLLLAKFAFSTLSFGSGAAGGIFFPMLVLGSYLGAAFGSALSETGLFDPQFVNNFIIMGMAGLFSGIVRAPVTGIILIAEMTGTLSHLLPLCLVSITAYVSAHLLRSKPIYESLLERLLNKHGITHEKGSAGKLLTEVVVEVGSPLEQRRIAEISWPPHCLLVAVRRGEEEILPRGDTMIQAQDTLVALLDEASAAFSQEMLQRSAQGRL</sequence>
<evidence type="ECO:0000256" key="1">
    <source>
        <dbReference type="ARBA" id="ARBA00004141"/>
    </source>
</evidence>
<feature type="transmembrane region" description="Helical" evidence="8">
    <location>
        <begin position="156"/>
        <end position="181"/>
    </location>
</feature>
<keyword evidence="7" id="KW-0868">Chloride</keyword>
<feature type="transmembrane region" description="Helical" evidence="8">
    <location>
        <begin position="57"/>
        <end position="79"/>
    </location>
</feature>
<dbReference type="EMBL" id="DWWM01000007">
    <property type="protein sequence ID" value="HJC35842.1"/>
    <property type="molecule type" value="Genomic_DNA"/>
</dbReference>
<evidence type="ECO:0000256" key="5">
    <source>
        <dbReference type="ARBA" id="ARBA00023065"/>
    </source>
</evidence>
<accession>A0A9D2NPY5</accession>
<evidence type="ECO:0000313" key="11">
    <source>
        <dbReference type="Proteomes" id="UP000823896"/>
    </source>
</evidence>
<evidence type="ECO:0000256" key="2">
    <source>
        <dbReference type="ARBA" id="ARBA00022448"/>
    </source>
</evidence>
<protein>
    <submittedName>
        <fullName evidence="10">ClC family H(+)/Cl(-) exchange transporter</fullName>
    </submittedName>
</protein>
<evidence type="ECO:0000259" key="9">
    <source>
        <dbReference type="PROSITE" id="PS51202"/>
    </source>
</evidence>
<feature type="transmembrane region" description="Helical" evidence="8">
    <location>
        <begin position="394"/>
        <end position="414"/>
    </location>
</feature>
<dbReference type="Gene3D" id="3.30.70.1450">
    <property type="entry name" value="Regulator of K+ conductance, C-terminal domain"/>
    <property type="match status" value="1"/>
</dbReference>
<dbReference type="PANTHER" id="PTHR45711:SF6">
    <property type="entry name" value="CHLORIDE CHANNEL PROTEIN"/>
    <property type="match status" value="1"/>
</dbReference>
<dbReference type="Pfam" id="PF02080">
    <property type="entry name" value="TrkA_C"/>
    <property type="match status" value="1"/>
</dbReference>
<feature type="transmembrane region" description="Helical" evidence="8">
    <location>
        <begin position="227"/>
        <end position="250"/>
    </location>
</feature>
<feature type="transmembrane region" description="Helical" evidence="8">
    <location>
        <begin position="331"/>
        <end position="351"/>
    </location>
</feature>
<dbReference type="GO" id="GO:0005886">
    <property type="term" value="C:plasma membrane"/>
    <property type="evidence" value="ECO:0007669"/>
    <property type="project" value="TreeGrafter"/>
</dbReference>
<dbReference type="Proteomes" id="UP000823896">
    <property type="component" value="Unassembled WGS sequence"/>
</dbReference>
<dbReference type="InterPro" id="IPR001807">
    <property type="entry name" value="ClC"/>
</dbReference>
<reference evidence="10" key="1">
    <citation type="journal article" date="2021" name="PeerJ">
        <title>Extensive microbial diversity within the chicken gut microbiome revealed by metagenomics and culture.</title>
        <authorList>
            <person name="Gilroy R."/>
            <person name="Ravi A."/>
            <person name="Getino M."/>
            <person name="Pursley I."/>
            <person name="Horton D.L."/>
            <person name="Alikhan N.F."/>
            <person name="Baker D."/>
            <person name="Gharbi K."/>
            <person name="Hall N."/>
            <person name="Watson M."/>
            <person name="Adriaenssens E.M."/>
            <person name="Foster-Nyarko E."/>
            <person name="Jarju S."/>
            <person name="Secka A."/>
            <person name="Antonio M."/>
            <person name="Oren A."/>
            <person name="Chaudhuri R.R."/>
            <person name="La Ragione R."/>
            <person name="Hildebrand F."/>
            <person name="Pallen M.J."/>
        </authorList>
    </citation>
    <scope>NUCLEOTIDE SEQUENCE</scope>
    <source>
        <strain evidence="10">CHK187-11901</strain>
    </source>
</reference>
<evidence type="ECO:0000256" key="8">
    <source>
        <dbReference type="SAM" id="Phobius"/>
    </source>
</evidence>
<feature type="transmembrane region" description="Helical" evidence="8">
    <location>
        <begin position="363"/>
        <end position="388"/>
    </location>
</feature>
<dbReference type="InterPro" id="IPR014743">
    <property type="entry name" value="Cl-channel_core"/>
</dbReference>
<gene>
    <name evidence="10" type="ORF">H9702_01775</name>
</gene>
<evidence type="ECO:0000256" key="3">
    <source>
        <dbReference type="ARBA" id="ARBA00022692"/>
    </source>
</evidence>
<comment type="subcellular location">
    <subcellularLocation>
        <location evidence="1">Membrane</location>
        <topology evidence="1">Multi-pass membrane protein</topology>
    </subcellularLocation>
</comment>
<evidence type="ECO:0000313" key="10">
    <source>
        <dbReference type="EMBL" id="HJC35842.1"/>
    </source>
</evidence>
<keyword evidence="6 8" id="KW-0472">Membrane</keyword>
<dbReference type="PRINTS" id="PR00762">
    <property type="entry name" value="CLCHANNEL"/>
</dbReference>
<dbReference type="InterPro" id="IPR006037">
    <property type="entry name" value="RCK_C"/>
</dbReference>
<reference evidence="10" key="2">
    <citation type="submission" date="2021-04" db="EMBL/GenBank/DDBJ databases">
        <authorList>
            <person name="Gilroy R."/>
        </authorList>
    </citation>
    <scope>NUCLEOTIDE SEQUENCE</scope>
    <source>
        <strain evidence="10">CHK187-11901</strain>
    </source>
</reference>
<feature type="transmembrane region" description="Helical" evidence="8">
    <location>
        <begin position="308"/>
        <end position="325"/>
    </location>
</feature>
<dbReference type="SUPFAM" id="SSF81340">
    <property type="entry name" value="Clc chloride channel"/>
    <property type="match status" value="1"/>
</dbReference>
<keyword evidence="2" id="KW-0813">Transport</keyword>
<dbReference type="PROSITE" id="PS51202">
    <property type="entry name" value="RCK_C"/>
    <property type="match status" value="1"/>
</dbReference>
<dbReference type="GO" id="GO:0006813">
    <property type="term" value="P:potassium ion transport"/>
    <property type="evidence" value="ECO:0007669"/>
    <property type="project" value="InterPro"/>
</dbReference>